<feature type="transmembrane region" description="Helical" evidence="5">
    <location>
        <begin position="6"/>
        <end position="26"/>
    </location>
</feature>
<dbReference type="RefSeq" id="WP_221816455.1">
    <property type="nucleotide sequence ID" value="NZ_CP118718.1"/>
</dbReference>
<evidence type="ECO:0000256" key="2">
    <source>
        <dbReference type="ARBA" id="ARBA00022692"/>
    </source>
</evidence>
<dbReference type="AlphaFoldDB" id="A0ABD7X0W0"/>
<keyword evidence="2 5" id="KW-0812">Transmembrane</keyword>
<accession>A0ABD7X0W0</accession>
<dbReference type="Proteomes" id="UP001220217">
    <property type="component" value="Chromosome"/>
</dbReference>
<keyword evidence="4 5" id="KW-0472">Membrane</keyword>
<evidence type="ECO:0000313" key="6">
    <source>
        <dbReference type="EMBL" id="WEA46135.1"/>
    </source>
</evidence>
<dbReference type="InterPro" id="IPR032808">
    <property type="entry name" value="DoxX"/>
</dbReference>
<evidence type="ECO:0000313" key="7">
    <source>
        <dbReference type="Proteomes" id="UP001220217"/>
    </source>
</evidence>
<gene>
    <name evidence="6" type="ORF">PWO00_09270</name>
</gene>
<evidence type="ECO:0000256" key="5">
    <source>
        <dbReference type="SAM" id="Phobius"/>
    </source>
</evidence>
<sequence length="116" mass="13269">MMIIMQAILAVFILVGGFIKLFRIPFQVEHRQCYQYPLWLMSVIGIVELIGAIGMIGGIWNPYLVFVSGVLFVILMIGAIHAHIFRAHQPIKMIIPATICLILSMMVIMWNFKVFF</sequence>
<dbReference type="Pfam" id="PF13564">
    <property type="entry name" value="DoxX_2"/>
    <property type="match status" value="1"/>
</dbReference>
<comment type="subcellular location">
    <subcellularLocation>
        <location evidence="1">Membrane</location>
        <topology evidence="1">Multi-pass membrane protein</topology>
    </subcellularLocation>
</comment>
<proteinExistence type="predicted"/>
<protein>
    <submittedName>
        <fullName evidence="6">DoxX family protein</fullName>
    </submittedName>
</protein>
<dbReference type="GO" id="GO:0016020">
    <property type="term" value="C:membrane"/>
    <property type="evidence" value="ECO:0007669"/>
    <property type="project" value="UniProtKB-SubCell"/>
</dbReference>
<dbReference type="EMBL" id="CP118718">
    <property type="protein sequence ID" value="WEA46135.1"/>
    <property type="molecule type" value="Genomic_DNA"/>
</dbReference>
<evidence type="ECO:0000256" key="1">
    <source>
        <dbReference type="ARBA" id="ARBA00004141"/>
    </source>
</evidence>
<organism evidence="6 7">
    <name type="scientific">Priestia aryabhattai</name>
    <name type="common">Bacillus aryabhattai</name>
    <dbReference type="NCBI Taxonomy" id="412384"/>
    <lineage>
        <taxon>Bacteria</taxon>
        <taxon>Bacillati</taxon>
        <taxon>Bacillota</taxon>
        <taxon>Bacilli</taxon>
        <taxon>Bacillales</taxon>
        <taxon>Bacillaceae</taxon>
        <taxon>Priestia</taxon>
    </lineage>
</organism>
<reference evidence="6 7" key="1">
    <citation type="submission" date="2023-02" db="EMBL/GenBank/DDBJ databases">
        <title>Complete genome sequence of Priestia aryabhattai G5MAi6, a methanol-tolerant strain isolated from tap water in Hong Kong.</title>
        <authorList>
            <person name="Leung K.M."/>
            <person name="Lai G.K.K."/>
            <person name="Griffin S.D.J."/>
        </authorList>
    </citation>
    <scope>NUCLEOTIDE SEQUENCE [LARGE SCALE GENOMIC DNA]</scope>
    <source>
        <strain evidence="6 7">G5MAi6</strain>
    </source>
</reference>
<keyword evidence="3 5" id="KW-1133">Transmembrane helix</keyword>
<feature type="transmembrane region" description="Helical" evidence="5">
    <location>
        <begin position="63"/>
        <end position="82"/>
    </location>
</feature>
<feature type="transmembrane region" description="Helical" evidence="5">
    <location>
        <begin position="94"/>
        <end position="112"/>
    </location>
</feature>
<evidence type="ECO:0000256" key="4">
    <source>
        <dbReference type="ARBA" id="ARBA00023136"/>
    </source>
</evidence>
<evidence type="ECO:0000256" key="3">
    <source>
        <dbReference type="ARBA" id="ARBA00022989"/>
    </source>
</evidence>
<feature type="transmembrane region" description="Helical" evidence="5">
    <location>
        <begin position="38"/>
        <end position="57"/>
    </location>
</feature>
<name>A0ABD7X0W0_PRIAR</name>